<dbReference type="RefSeq" id="WP_151540664.1">
    <property type="nucleotide sequence ID" value="NZ_WBMR01000034.1"/>
</dbReference>
<dbReference type="Proteomes" id="UP000483004">
    <property type="component" value="Unassembled WGS sequence"/>
</dbReference>
<dbReference type="Pfam" id="PF21813">
    <property type="entry name" value="DUF6882"/>
    <property type="match status" value="1"/>
</dbReference>
<evidence type="ECO:0000313" key="2">
    <source>
        <dbReference type="Proteomes" id="UP000483004"/>
    </source>
</evidence>
<dbReference type="EMBL" id="WBMR01000034">
    <property type="protein sequence ID" value="KAB2381921.1"/>
    <property type="molecule type" value="Genomic_DNA"/>
</dbReference>
<dbReference type="OrthoDB" id="7859927at2"/>
<accession>A0A6L3W3H8</accession>
<comment type="caution">
    <text evidence="1">The sequence shown here is derived from an EMBL/GenBank/DDBJ whole genome shotgun (WGS) entry which is preliminary data.</text>
</comment>
<dbReference type="AlphaFoldDB" id="A0A6L3W3H8"/>
<proteinExistence type="predicted"/>
<evidence type="ECO:0000313" key="1">
    <source>
        <dbReference type="EMBL" id="KAB2381921.1"/>
    </source>
</evidence>
<protein>
    <submittedName>
        <fullName evidence="1">Uncharacterized protein</fullName>
    </submittedName>
</protein>
<name>A0A6L3W3H8_9ACTN</name>
<sequence>MDSFSDALLTLAAPRLGVAAERSARLNRALEGTTFRRNLEAGVAWSGDRRMAAGILGSHAEDNTFQWSWVVPGFAGTPAAAHAERLREIGERRGVPELTEPLVDLGGFYDPRAAADDLALLAVALLDASAAIRHGHGGRALTFIVADAPDLTSGAPAAEQAGACLRRAADLLGDYDARQHTDAMMRGYAGHHGLAVRGTEIELPDGTVPFPTKDDGRSGLLLVNELDVNGPVPASLLATAAPAMACVLAGQNALIDRLSDDGVDWRTPPEWDAAAGTLRFGGTVTVQAREIGVFAQNGTWTWADGDGPAQAKELVAAGGEPSWAAGEVDLSGHPRPAHVAELLTCAAARLGGGWGAWSVPGPGGERRFALVDPEQPGTGPDTMLAALHTSANIVQQLVLRRDRYEITRAMALGVFEHCGYVPWHAGEPEFLMGVQGLYQVRAYVSVDGTIYRLSSGLFGQPG</sequence>
<reference evidence="1 2" key="1">
    <citation type="submission" date="2019-09" db="EMBL/GenBank/DDBJ databases">
        <title>Actinomadura physcomitrii sp. nov., a novel actinomycete isolated from moss [Physcomitrium sphaericum (Ludw) Fuernr].</title>
        <authorList>
            <person name="Liu C."/>
            <person name="Zhuang X."/>
        </authorList>
    </citation>
    <scope>NUCLEOTIDE SEQUENCE [LARGE SCALE GENOMIC DNA]</scope>
    <source>
        <strain evidence="1 2">CYP1-1B</strain>
    </source>
</reference>
<organism evidence="1 2">
    <name type="scientific">Actinomadura montaniterrae</name>
    <dbReference type="NCBI Taxonomy" id="1803903"/>
    <lineage>
        <taxon>Bacteria</taxon>
        <taxon>Bacillati</taxon>
        <taxon>Actinomycetota</taxon>
        <taxon>Actinomycetes</taxon>
        <taxon>Streptosporangiales</taxon>
        <taxon>Thermomonosporaceae</taxon>
        <taxon>Actinomadura</taxon>
    </lineage>
</organism>
<keyword evidence="2" id="KW-1185">Reference proteome</keyword>
<gene>
    <name evidence="1" type="ORF">F9B16_14980</name>
</gene>
<dbReference type="InterPro" id="IPR049249">
    <property type="entry name" value="DUF6882"/>
</dbReference>